<comment type="similarity">
    <text evidence="4 19">Belongs to the CarB family.</text>
</comment>
<feature type="binding site" evidence="19">
    <location>
        <position position="299"/>
    </location>
    <ligand>
        <name>Mn(2+)</name>
        <dbReference type="ChEBI" id="CHEBI:29035"/>
        <label>1</label>
    </ligand>
</feature>
<feature type="binding site" evidence="19">
    <location>
        <position position="750"/>
    </location>
    <ligand>
        <name>ATP</name>
        <dbReference type="ChEBI" id="CHEBI:30616"/>
        <label>2</label>
    </ligand>
</feature>
<evidence type="ECO:0000256" key="16">
    <source>
        <dbReference type="ARBA" id="ARBA00048816"/>
    </source>
</evidence>
<dbReference type="Gene3D" id="3.40.50.450">
    <property type="match status" value="1"/>
</dbReference>
<dbReference type="FunFam" id="3.30.1490.20:FF:000001">
    <property type="entry name" value="Carbamoyl-phosphate synthase large chain"/>
    <property type="match status" value="1"/>
</dbReference>
<feature type="region of interest" description="Allosteric domain" evidence="19">
    <location>
        <begin position="939"/>
        <end position="1276"/>
    </location>
</feature>
<feature type="binding site" evidence="19">
    <location>
        <position position="242"/>
    </location>
    <ligand>
        <name>ATP</name>
        <dbReference type="ChEBI" id="CHEBI:30616"/>
        <label>1</label>
    </ligand>
</feature>
<comment type="caution">
    <text evidence="19">Lacks conserved residue(s) required for the propagation of feature annotation.</text>
</comment>
<dbReference type="EMBL" id="WWCJ01000011">
    <property type="protein sequence ID" value="MYN03759.1"/>
    <property type="molecule type" value="Genomic_DNA"/>
</dbReference>
<dbReference type="Pfam" id="PF02142">
    <property type="entry name" value="MGS"/>
    <property type="match status" value="1"/>
</dbReference>
<dbReference type="Gene3D" id="3.30.470.20">
    <property type="entry name" value="ATP-grasp fold, B domain"/>
    <property type="match status" value="2"/>
</dbReference>
<comment type="catalytic activity">
    <reaction evidence="16 19">
        <text>hydrogencarbonate + L-glutamine + 2 ATP + H2O = carbamoyl phosphate + L-glutamate + 2 ADP + phosphate + 2 H(+)</text>
        <dbReference type="Rhea" id="RHEA:18633"/>
        <dbReference type="ChEBI" id="CHEBI:15377"/>
        <dbReference type="ChEBI" id="CHEBI:15378"/>
        <dbReference type="ChEBI" id="CHEBI:17544"/>
        <dbReference type="ChEBI" id="CHEBI:29985"/>
        <dbReference type="ChEBI" id="CHEBI:30616"/>
        <dbReference type="ChEBI" id="CHEBI:43474"/>
        <dbReference type="ChEBI" id="CHEBI:58228"/>
        <dbReference type="ChEBI" id="CHEBI:58359"/>
        <dbReference type="ChEBI" id="CHEBI:456216"/>
        <dbReference type="EC" id="6.3.5.5"/>
    </reaction>
</comment>
<comment type="function">
    <text evidence="17 19">Large subunit of the glutamine-dependent carbamoyl phosphate synthetase (CPSase). CPSase catalyzes the formation of carbamoyl phosphate from the ammonia moiety of glutamine, carbonate, and phosphate donated by ATP, constituting the first step of 2 biosynthetic pathways, one leading to arginine and/or urea and the other to pyrimidine nucleotides. The large subunit (synthetase) binds the substrates ammonia (free or transferred from glutamine from the small subunit), hydrogencarbonate and ATP and carries out an ATP-coupled ligase reaction, activating hydrogencarbonate by forming carboxy phosphate which reacts with ammonia to form carbamoyl phosphate.</text>
</comment>
<dbReference type="InterPro" id="IPR006275">
    <property type="entry name" value="CPSase_lsu"/>
</dbReference>
<feature type="binding site" evidence="19">
    <location>
        <position position="843"/>
    </location>
    <ligand>
        <name>Mn(2+)</name>
        <dbReference type="ChEBI" id="CHEBI:29035"/>
        <label>4</label>
    </ligand>
</feature>
<feature type="binding site" evidence="19">
    <location>
        <position position="301"/>
    </location>
    <ligand>
        <name>Mg(2+)</name>
        <dbReference type="ChEBI" id="CHEBI:18420"/>
        <label>2</label>
    </ligand>
</feature>
<keyword evidence="7 19" id="KW-0028">Amino-acid biosynthesis</keyword>
<dbReference type="Gene3D" id="3.40.50.1380">
    <property type="entry name" value="Methylglyoxal synthase-like domain"/>
    <property type="match status" value="1"/>
</dbReference>
<dbReference type="GO" id="GO:0044205">
    <property type="term" value="P:'de novo' UMP biosynthetic process"/>
    <property type="evidence" value="ECO:0007669"/>
    <property type="project" value="UniProtKB-UniRule"/>
</dbReference>
<feature type="binding site" evidence="19">
    <location>
        <position position="129"/>
    </location>
    <ligand>
        <name>ATP</name>
        <dbReference type="ChEBI" id="CHEBI:30616"/>
        <label>1</label>
    </ligand>
</feature>
<gene>
    <name evidence="19 22" type="primary">carB</name>
    <name evidence="22" type="ORF">GTP41_16830</name>
</gene>
<protein>
    <recommendedName>
        <fullName evidence="19">Carbamoyl phosphate synthase large chain</fullName>
        <ecNumber evidence="19">6.3.4.16</ecNumber>
        <ecNumber evidence="19">6.3.5.5</ecNumber>
    </recommendedName>
    <alternativeName>
        <fullName evidence="19">Carbamoyl phosphate synthetase ammonia chain</fullName>
    </alternativeName>
</protein>
<feature type="binding site" evidence="19">
    <location>
        <position position="823"/>
    </location>
    <ligand>
        <name>Mg(2+)</name>
        <dbReference type="ChEBI" id="CHEBI:18420"/>
        <label>3</label>
    </ligand>
</feature>
<keyword evidence="12" id="KW-0460">Magnesium</keyword>
<evidence type="ECO:0000256" key="17">
    <source>
        <dbReference type="ARBA" id="ARBA00057223"/>
    </source>
</evidence>
<dbReference type="SUPFAM" id="SSF56059">
    <property type="entry name" value="Glutathione synthetase ATP-binding domain-like"/>
    <property type="match status" value="2"/>
</dbReference>
<feature type="binding site" evidence="19">
    <location>
        <position position="175"/>
    </location>
    <ligand>
        <name>ATP</name>
        <dbReference type="ChEBI" id="CHEBI:30616"/>
        <label>1</label>
    </ligand>
</feature>
<dbReference type="Pfam" id="PF02786">
    <property type="entry name" value="CPSase_L_D2"/>
    <property type="match status" value="2"/>
</dbReference>
<comment type="pathway">
    <text evidence="2 19">Pyrimidine metabolism; UMP biosynthesis via de novo pathway; (S)-dihydroorotate from bicarbonate: step 1/3.</text>
</comment>
<feature type="binding site" evidence="19">
    <location>
        <position position="782"/>
    </location>
    <ligand>
        <name>ATP</name>
        <dbReference type="ChEBI" id="CHEBI:30616"/>
        <label>2</label>
    </ligand>
</feature>
<evidence type="ECO:0000256" key="5">
    <source>
        <dbReference type="ARBA" id="ARBA00022571"/>
    </source>
</evidence>
<evidence type="ECO:0000256" key="6">
    <source>
        <dbReference type="ARBA" id="ARBA00022598"/>
    </source>
</evidence>
<feature type="binding site" evidence="19">
    <location>
        <position position="780"/>
    </location>
    <ligand>
        <name>ATP</name>
        <dbReference type="ChEBI" id="CHEBI:30616"/>
        <label>2</label>
    </ligand>
</feature>
<dbReference type="SUPFAM" id="SSF52335">
    <property type="entry name" value="Methylglyoxal synthase-like"/>
    <property type="match status" value="1"/>
</dbReference>
<dbReference type="PANTHER" id="PTHR11405:SF53">
    <property type="entry name" value="CARBAMOYL-PHOSPHATE SYNTHASE [AMMONIA], MITOCHONDRIAL"/>
    <property type="match status" value="1"/>
</dbReference>
<dbReference type="PROSITE" id="PS51257">
    <property type="entry name" value="PROKAR_LIPOPROTEIN"/>
    <property type="match status" value="1"/>
</dbReference>
<dbReference type="GO" id="GO:0046872">
    <property type="term" value="F:metal ion binding"/>
    <property type="evidence" value="ECO:0007669"/>
    <property type="project" value="UniProtKB-KW"/>
</dbReference>
<feature type="binding site" evidence="19">
    <location>
        <position position="299"/>
    </location>
    <ligand>
        <name>ATP</name>
        <dbReference type="ChEBI" id="CHEBI:30616"/>
        <label>1</label>
    </ligand>
</feature>
<dbReference type="SUPFAM" id="SSF52440">
    <property type="entry name" value="PreATP-grasp domain"/>
    <property type="match status" value="2"/>
</dbReference>
<dbReference type="PRINTS" id="PR00098">
    <property type="entry name" value="CPSASE"/>
</dbReference>
<feature type="binding site" evidence="19">
    <location>
        <position position="241"/>
    </location>
    <ligand>
        <name>ATP</name>
        <dbReference type="ChEBI" id="CHEBI:30616"/>
        <label>1</label>
    </ligand>
</feature>
<dbReference type="PROSITE" id="PS50975">
    <property type="entry name" value="ATP_GRASP"/>
    <property type="match status" value="2"/>
</dbReference>
<evidence type="ECO:0000256" key="19">
    <source>
        <dbReference type="HAMAP-Rule" id="MF_01210"/>
    </source>
</evidence>
<evidence type="ECO:0000256" key="10">
    <source>
        <dbReference type="ARBA" id="ARBA00022741"/>
    </source>
</evidence>
<feature type="binding site" evidence="19">
    <location>
        <position position="845"/>
    </location>
    <ligand>
        <name>Mn(2+)</name>
        <dbReference type="ChEBI" id="CHEBI:29035"/>
        <label>4</label>
    </ligand>
</feature>
<feature type="domain" description="ATP-grasp" evidence="20">
    <location>
        <begin position="673"/>
        <end position="872"/>
    </location>
</feature>
<evidence type="ECO:0000256" key="4">
    <source>
        <dbReference type="ARBA" id="ARBA00009799"/>
    </source>
</evidence>
<dbReference type="EC" id="6.3.5.5" evidence="19"/>
<evidence type="ECO:0000256" key="9">
    <source>
        <dbReference type="ARBA" id="ARBA00022737"/>
    </source>
</evidence>
<feature type="binding site" evidence="19">
    <location>
        <position position="299"/>
    </location>
    <ligand>
        <name>Mg(2+)</name>
        <dbReference type="ChEBI" id="CHEBI:18420"/>
        <label>2</label>
    </ligand>
</feature>
<dbReference type="Gene3D" id="1.10.1030.10">
    <property type="entry name" value="Carbamoyl-phosphate synthetase, large subunit oligomerisation domain"/>
    <property type="match status" value="1"/>
</dbReference>
<feature type="binding site" evidence="19">
    <location>
        <position position="843"/>
    </location>
    <ligand>
        <name>Mn(2+)</name>
        <dbReference type="ChEBI" id="CHEBI:29035"/>
        <label>3</label>
    </ligand>
</feature>
<comment type="catalytic activity">
    <reaction evidence="15 19">
        <text>hydrogencarbonate + NH4(+) + 2 ATP = carbamoyl phosphate + 2 ADP + phosphate + 2 H(+)</text>
        <dbReference type="Rhea" id="RHEA:18029"/>
        <dbReference type="ChEBI" id="CHEBI:15378"/>
        <dbReference type="ChEBI" id="CHEBI:17544"/>
        <dbReference type="ChEBI" id="CHEBI:28938"/>
        <dbReference type="ChEBI" id="CHEBI:30616"/>
        <dbReference type="ChEBI" id="CHEBI:43474"/>
        <dbReference type="ChEBI" id="CHEBI:58228"/>
        <dbReference type="ChEBI" id="CHEBI:456216"/>
        <dbReference type="EC" id="6.3.4.16"/>
    </reaction>
</comment>
<evidence type="ECO:0000256" key="2">
    <source>
        <dbReference type="ARBA" id="ARBA00004812"/>
    </source>
</evidence>
<dbReference type="PANTHER" id="PTHR11405">
    <property type="entry name" value="CARBAMOYLTRANSFERASE FAMILY MEMBER"/>
    <property type="match status" value="1"/>
</dbReference>
<keyword evidence="6 19" id="KW-0436">Ligase</keyword>
<evidence type="ECO:0000256" key="7">
    <source>
        <dbReference type="ARBA" id="ARBA00022605"/>
    </source>
</evidence>
<evidence type="ECO:0000259" key="21">
    <source>
        <dbReference type="PROSITE" id="PS51855"/>
    </source>
</evidence>
<comment type="caution">
    <text evidence="22">The sequence shown here is derived from an EMBL/GenBank/DDBJ whole genome shotgun (WGS) entry which is preliminary data.</text>
</comment>
<sequence>MPKRSDIQRILIIGAGPIVIGQACEFDYSGAQACKALREEGFQVVLVNSNPATIMTDPGMADVTYIEPVTWETVASIIERERPQAVLPTMGGQTALNCALDLHRHGVLERFNVELIGATPEAIDRAEDRAKFKAAMERIGLQSARSGIAHSMADAWRAQEKLGFPVIIRPSFTMGGSGGGIARNADEFNAICLRGLELSPTSELLIEESLIGWKEFEMEVVRDRNDNCIIVCSIENLDPMGVHTGDSITVAPAQTLTDKEYQVMRDAALDVLREIGVDTGGSNVQFAVNPQDGRMIVIEMNPRVSRSSALASKATGFPIARVAAKLAVGFTLDELQNDITGGATPASFEPAIDYVVTKIPRFAFEKFPGANDRLTTQMKSVGEVMAMGRTFQESFQKALRGLDIGVDGLQRIATGRDVIEQELSLPGPQRIWYVGEAFAQGMSLVEVNRLSHIDPWFLAQIQDLVQIEEWVAAQHLGSIGADVMRRLKQQGFGDRRLATLLGDDEGAVRAQRHAQGVRPVYKRVDTCAGEFATRTAYMYSTYDEECESQPSKARKIMVLGGGPNRIGQGIEFDYCCVHAALAMREDGYETIMVNCNPETVSTDFDTSDRLYFESLTLEDVLEIVAIEQPEGVIVQYGGQTPLKLALALEANGVPVIGTSPDMIDAAEDRERFQQLLYALDLRQPPNRTARTEDQAVALAEEIGYPLVVRPSYVLGGRAMEIVHERADLERYMREAVKVSPASPVLLDRFLNDAIEVDVDCVSDGEQVLIGGVMEHVEQAGIHSGDSACSLPPYSLAESTVAEIKRQTVRLAHGLGVVGLMNVQFAVQRHKVDGRMLDRIFVLEVNPRASRTVPFVSKATGIQLAKVAARCMAGRTLAAQGVTTEVVPPYYSVKESVLPFGKFPGVDTILGPEMKSTGEVMGTGPTFGEAFLKAELGAGIRIPEQGYVYLRVRKADQARAVALARELADAGYSLCASEVTAAVLEAGDVPVNTIEDETLLGLLALREIAMAVVTVDEKRSAIAATRSLRCAALSSGIVMFTTIAAAEAALEARKHIGTIAVRSLQELHALAGRHAEGGAPTMPELAPRPVPGASDLAAAAYQLPDRRVQARQRSVGVAPLKLFIRQPFTESDEREQRMVAEIMQLIDSANGLPHPFDYLTGLQAESADTFRAAFERKQGLPFTPQNFRRHRLALLDQADVMVNIRVGMSESSAFELSYHIFKGRRTPILFLVWKGAPIKTTLLRELEDLVDVTYIEFDEVSELRGRLHQFFKCLVKE</sequence>
<dbReference type="SMART" id="SM01096">
    <property type="entry name" value="CPSase_L_D3"/>
    <property type="match status" value="1"/>
</dbReference>
<feature type="binding site" evidence="19">
    <location>
        <position position="845"/>
    </location>
    <ligand>
        <name>Mg(2+)</name>
        <dbReference type="ChEBI" id="CHEBI:18420"/>
        <label>4</label>
    </ligand>
</feature>
<evidence type="ECO:0000256" key="8">
    <source>
        <dbReference type="ARBA" id="ARBA00022723"/>
    </source>
</evidence>
<proteinExistence type="inferred from homology"/>
<dbReference type="InterPro" id="IPR005479">
    <property type="entry name" value="CPAse_ATP-bd"/>
</dbReference>
<keyword evidence="10 19" id="KW-0547">Nucleotide-binding</keyword>
<dbReference type="NCBIfam" id="NF003671">
    <property type="entry name" value="PRK05294.1"/>
    <property type="match status" value="1"/>
</dbReference>
<comment type="pathway">
    <text evidence="3 19">Amino-acid biosynthesis; L-arginine biosynthesis; carbamoyl phosphate from bicarbonate: step 1/1.</text>
</comment>
<accession>A0A6N9HKB2</accession>
<evidence type="ECO:0000313" key="22">
    <source>
        <dbReference type="EMBL" id="MYN03759.1"/>
    </source>
</evidence>
<dbReference type="RefSeq" id="WP_161026726.1">
    <property type="nucleotide sequence ID" value="NZ_WWCJ01000011.1"/>
</dbReference>
<dbReference type="PROSITE" id="PS00867">
    <property type="entry name" value="CPSASE_2"/>
    <property type="match status" value="2"/>
</dbReference>
<feature type="binding site" evidence="19">
    <location>
        <position position="709"/>
    </location>
    <ligand>
        <name>ATP</name>
        <dbReference type="ChEBI" id="CHEBI:30616"/>
        <label>2</label>
    </ligand>
</feature>
<feature type="binding site" evidence="19">
    <location>
        <position position="781"/>
    </location>
    <ligand>
        <name>ATP</name>
        <dbReference type="ChEBI" id="CHEBI:30616"/>
        <label>2</label>
    </ligand>
</feature>
<dbReference type="PROSITE" id="PS00866">
    <property type="entry name" value="CPSASE_1"/>
    <property type="match status" value="2"/>
</dbReference>
<dbReference type="FunFam" id="3.40.50.20:FF:000001">
    <property type="entry name" value="Carbamoyl-phosphate synthase large chain"/>
    <property type="match status" value="1"/>
</dbReference>
<dbReference type="GO" id="GO:0006541">
    <property type="term" value="P:glutamine metabolic process"/>
    <property type="evidence" value="ECO:0007669"/>
    <property type="project" value="TreeGrafter"/>
</dbReference>
<feature type="binding site" evidence="19">
    <location>
        <position position="210"/>
    </location>
    <ligand>
        <name>ATP</name>
        <dbReference type="ChEBI" id="CHEBI:30616"/>
        <label>1</label>
    </ligand>
</feature>
<dbReference type="InterPro" id="IPR005480">
    <property type="entry name" value="CPSase_lsu_oligo"/>
</dbReference>
<feature type="domain" description="ATP-grasp" evidence="20">
    <location>
        <begin position="133"/>
        <end position="328"/>
    </location>
</feature>
<evidence type="ECO:0000256" key="3">
    <source>
        <dbReference type="ARBA" id="ARBA00005077"/>
    </source>
</evidence>
<dbReference type="Pfam" id="PF02787">
    <property type="entry name" value="CPSase_L_D3"/>
    <property type="match status" value="1"/>
</dbReference>
<feature type="binding site" evidence="19">
    <location>
        <position position="243"/>
    </location>
    <ligand>
        <name>ATP</name>
        <dbReference type="ChEBI" id="CHEBI:30616"/>
        <label>1</label>
    </ligand>
</feature>
<evidence type="ECO:0000256" key="18">
    <source>
        <dbReference type="ARBA" id="ARBA00062056"/>
    </source>
</evidence>
<evidence type="ECO:0000256" key="14">
    <source>
        <dbReference type="ARBA" id="ARBA00023211"/>
    </source>
</evidence>
<feature type="binding site" evidence="19">
    <location>
        <position position="823"/>
    </location>
    <ligand>
        <name>Mn(2+)</name>
        <dbReference type="ChEBI" id="CHEBI:29035"/>
        <label>3</label>
    </ligand>
</feature>
<feature type="binding site" evidence="19">
    <location>
        <position position="843"/>
    </location>
    <ligand>
        <name>Mg(2+)</name>
        <dbReference type="ChEBI" id="CHEBI:18420"/>
        <label>3</label>
    </ligand>
</feature>
<feature type="binding site" evidence="19">
    <location>
        <position position="285"/>
    </location>
    <ligand>
        <name>ATP</name>
        <dbReference type="ChEBI" id="CHEBI:30616"/>
        <label>1</label>
    </ligand>
</feature>
<feature type="binding site" evidence="19">
    <location>
        <position position="301"/>
    </location>
    <ligand>
        <name>Mn(2+)</name>
        <dbReference type="ChEBI" id="CHEBI:29035"/>
        <label>2</label>
    </ligand>
</feature>
<comment type="cofactor">
    <cofactor evidence="1">
        <name>Mn(2+)</name>
        <dbReference type="ChEBI" id="CHEBI:29035"/>
    </cofactor>
</comment>
<evidence type="ECO:0000256" key="1">
    <source>
        <dbReference type="ARBA" id="ARBA00001936"/>
    </source>
</evidence>
<feature type="binding site" evidence="19">
    <location>
        <position position="285"/>
    </location>
    <ligand>
        <name>Mg(2+)</name>
        <dbReference type="ChEBI" id="CHEBI:18420"/>
        <label>1</label>
    </ligand>
</feature>
<feature type="binding site" evidence="19">
    <location>
        <position position="843"/>
    </location>
    <ligand>
        <name>Mg(2+)</name>
        <dbReference type="ChEBI" id="CHEBI:18420"/>
        <label>4</label>
    </ligand>
</feature>
<dbReference type="InterPro" id="IPR011607">
    <property type="entry name" value="MGS-like_dom"/>
</dbReference>
<dbReference type="NCBIfam" id="TIGR01369">
    <property type="entry name" value="CPSaseII_lrg"/>
    <property type="match status" value="1"/>
</dbReference>
<dbReference type="FunFam" id="3.40.50.20:FF:000003">
    <property type="entry name" value="Carbamoyl-phosphate synthase large chain"/>
    <property type="match status" value="1"/>
</dbReference>
<dbReference type="HAMAP" id="MF_01210_B">
    <property type="entry name" value="CPSase_L_chain_B"/>
    <property type="match status" value="1"/>
</dbReference>
<dbReference type="FunFam" id="1.10.1030.10:FF:000002">
    <property type="entry name" value="Carbamoyl-phosphate synthase large chain"/>
    <property type="match status" value="1"/>
</dbReference>
<feature type="domain" description="MGS-like" evidence="21">
    <location>
        <begin position="939"/>
        <end position="1073"/>
    </location>
</feature>
<dbReference type="InterPro" id="IPR036914">
    <property type="entry name" value="MGS-like_dom_sf"/>
</dbReference>
<keyword evidence="5 19" id="KW-0055">Arginine biosynthesis</keyword>
<feature type="binding site" evidence="19">
    <location>
        <position position="783"/>
    </location>
    <ligand>
        <name>ATP</name>
        <dbReference type="ChEBI" id="CHEBI:30616"/>
        <label>2</label>
    </ligand>
</feature>
<dbReference type="InterPro" id="IPR016185">
    <property type="entry name" value="PreATP-grasp_dom_sf"/>
</dbReference>
<keyword evidence="8" id="KW-0479">Metal-binding</keyword>
<evidence type="ECO:0000259" key="20">
    <source>
        <dbReference type="PROSITE" id="PS50975"/>
    </source>
</evidence>
<keyword evidence="11 19" id="KW-0067">ATP-binding</keyword>
<feature type="binding site" evidence="19">
    <location>
        <position position="299"/>
    </location>
    <ligand>
        <name>Mn(2+)</name>
        <dbReference type="ChEBI" id="CHEBI:29035"/>
        <label>2</label>
    </ligand>
</feature>
<dbReference type="EC" id="6.3.4.16" evidence="19"/>
<feature type="binding site" evidence="19">
    <location>
        <position position="843"/>
    </location>
    <ligand>
        <name>ATP</name>
        <dbReference type="ChEBI" id="CHEBI:30616"/>
        <label>2</label>
    </ligand>
</feature>
<comment type="domain">
    <text evidence="19">The large subunit is composed of 2 ATP-grasp domains that are involved in binding the 2 ATP molecules needed for carbamoyl phosphate synthesis. The N-terminal ATP-grasp domain (referred to as the carboxyphosphate synthetic component) catalyzes the ATP-dependent phosphorylation of hydrogencarbonate to carboxyphosphate and the subsequent nucleophilic attack by ammonia to form a carbamate intermediate. The C-terminal ATP-grasp domain (referred to as the carbamoyl phosphate synthetic component) then catalyzes the phosphorylation of carbamate with the second ATP to form the end product carbamoyl phosphate. The reactive and unstable enzyme intermediates are sequentially channeled from one active site to the next through the interior of the protein over a distance of at least 96 A.</text>
</comment>
<dbReference type="Gene3D" id="3.40.50.20">
    <property type="match status" value="2"/>
</dbReference>
<feature type="binding site" evidence="19">
    <location>
        <position position="285"/>
    </location>
    <ligand>
        <name>Mn(2+)</name>
        <dbReference type="ChEBI" id="CHEBI:29035"/>
        <label>1</label>
    </ligand>
</feature>
<dbReference type="UniPathway" id="UPA00070">
    <property type="reaction ID" value="UER00115"/>
</dbReference>
<evidence type="ECO:0000256" key="12">
    <source>
        <dbReference type="ARBA" id="ARBA00022842"/>
    </source>
</evidence>
<feature type="region of interest" description="Carboxyphosphate synthetic domain" evidence="19">
    <location>
        <begin position="1"/>
        <end position="403"/>
    </location>
</feature>
<feature type="binding site" evidence="19">
    <location>
        <position position="208"/>
    </location>
    <ligand>
        <name>ATP</name>
        <dbReference type="ChEBI" id="CHEBI:30616"/>
        <label>1</label>
    </ligand>
</feature>
<feature type="binding site" evidence="19">
    <location>
        <position position="299"/>
    </location>
    <ligand>
        <name>Mg(2+)</name>
        <dbReference type="ChEBI" id="CHEBI:18420"/>
        <label>1</label>
    </ligand>
</feature>
<comment type="subunit">
    <text evidence="18 19">Composed of two chains; the small (or glutamine) chain promotes the hydrolysis of glutamine to ammonia, which is used by the large (or ammonia) chain to synthesize carbamoyl phosphate. Tetramer of heterodimers (alpha,beta)4.</text>
</comment>
<keyword evidence="14" id="KW-0464">Manganese</keyword>
<comment type="cofactor">
    <cofactor evidence="19">
        <name>Mg(2+)</name>
        <dbReference type="ChEBI" id="CHEBI:18420"/>
    </cofactor>
    <cofactor evidence="19">
        <name>Mn(2+)</name>
        <dbReference type="ChEBI" id="CHEBI:29035"/>
    </cofactor>
    <text evidence="19">Binds 4 Mg(2+) or Mn(2+) ions per subunit.</text>
</comment>
<name>A0A6N9HKB2_9BURK</name>
<dbReference type="GO" id="GO:0004087">
    <property type="term" value="F:carbamoyl-phosphate synthase (ammonia) activity"/>
    <property type="evidence" value="ECO:0007669"/>
    <property type="project" value="UniProtKB-EC"/>
</dbReference>
<dbReference type="GO" id="GO:0005737">
    <property type="term" value="C:cytoplasm"/>
    <property type="evidence" value="ECO:0007669"/>
    <property type="project" value="TreeGrafter"/>
</dbReference>
<reference evidence="22 23" key="1">
    <citation type="submission" date="2019-12" db="EMBL/GenBank/DDBJ databases">
        <title>Novel species isolated from a subtropical stream in China.</title>
        <authorList>
            <person name="Lu H."/>
        </authorList>
    </citation>
    <scope>NUCLEOTIDE SEQUENCE [LARGE SCALE GENOMIC DNA]</scope>
    <source>
        <strain evidence="22 23">DS3</strain>
    </source>
</reference>
<feature type="binding site" evidence="19">
    <location>
        <position position="169"/>
    </location>
    <ligand>
        <name>ATP</name>
        <dbReference type="ChEBI" id="CHEBI:30616"/>
        <label>1</label>
    </ligand>
</feature>
<dbReference type="GO" id="GO:0005524">
    <property type="term" value="F:ATP binding"/>
    <property type="evidence" value="ECO:0007669"/>
    <property type="project" value="UniProtKB-UniRule"/>
</dbReference>
<dbReference type="AlphaFoldDB" id="A0A6N9HKB2"/>
<evidence type="ECO:0000313" key="23">
    <source>
        <dbReference type="Proteomes" id="UP000448575"/>
    </source>
</evidence>
<dbReference type="InterPro" id="IPR005483">
    <property type="entry name" value="CPSase_dom"/>
</dbReference>
<keyword evidence="23" id="KW-1185">Reference proteome</keyword>
<dbReference type="UniPathway" id="UPA00068">
    <property type="reaction ID" value="UER00171"/>
</dbReference>
<organism evidence="22 23">
    <name type="scientific">Pseudoduganella guangdongensis</name>
    <dbReference type="NCBI Taxonomy" id="2692179"/>
    <lineage>
        <taxon>Bacteria</taxon>
        <taxon>Pseudomonadati</taxon>
        <taxon>Pseudomonadota</taxon>
        <taxon>Betaproteobacteria</taxon>
        <taxon>Burkholderiales</taxon>
        <taxon>Oxalobacteraceae</taxon>
        <taxon>Telluria group</taxon>
        <taxon>Pseudoduganella</taxon>
    </lineage>
</organism>
<dbReference type="InterPro" id="IPR011761">
    <property type="entry name" value="ATP-grasp"/>
</dbReference>
<evidence type="ECO:0000256" key="13">
    <source>
        <dbReference type="ARBA" id="ARBA00022975"/>
    </source>
</evidence>
<dbReference type="PROSITE" id="PS51855">
    <property type="entry name" value="MGS"/>
    <property type="match status" value="1"/>
</dbReference>
<dbReference type="SUPFAM" id="SSF48108">
    <property type="entry name" value="Carbamoyl phosphate synthetase, large subunit connection domain"/>
    <property type="match status" value="1"/>
</dbReference>
<dbReference type="InterPro" id="IPR058047">
    <property type="entry name" value="CPSase_preATP-grasp"/>
</dbReference>
<feature type="binding site" evidence="19">
    <location>
        <position position="823"/>
    </location>
    <ligand>
        <name>ATP</name>
        <dbReference type="ChEBI" id="CHEBI:30616"/>
        <label>2</label>
    </ligand>
</feature>
<dbReference type="Proteomes" id="UP000448575">
    <property type="component" value="Unassembled WGS sequence"/>
</dbReference>
<keyword evidence="9 19" id="KW-0677">Repeat</keyword>
<keyword evidence="13 19" id="KW-0665">Pyrimidine biosynthesis</keyword>
<dbReference type="NCBIfam" id="NF009455">
    <property type="entry name" value="PRK12815.1"/>
    <property type="match status" value="1"/>
</dbReference>
<dbReference type="Pfam" id="PF25596">
    <property type="entry name" value="CPSase_L_D1"/>
    <property type="match status" value="2"/>
</dbReference>
<feature type="binding site" evidence="19">
    <location>
        <position position="755"/>
    </location>
    <ligand>
        <name>ATP</name>
        <dbReference type="ChEBI" id="CHEBI:30616"/>
        <label>2</label>
    </ligand>
</feature>
<dbReference type="SMART" id="SM00851">
    <property type="entry name" value="MGS"/>
    <property type="match status" value="1"/>
</dbReference>
<feature type="binding site" evidence="19">
    <location>
        <position position="748"/>
    </location>
    <ligand>
        <name>ATP</name>
        <dbReference type="ChEBI" id="CHEBI:30616"/>
        <label>2</label>
    </ligand>
</feature>
<feature type="binding site" evidence="19">
    <location>
        <position position="215"/>
    </location>
    <ligand>
        <name>ATP</name>
        <dbReference type="ChEBI" id="CHEBI:30616"/>
        <label>1</label>
    </ligand>
</feature>
<dbReference type="InterPro" id="IPR036897">
    <property type="entry name" value="CarbamoylP_synth_lsu_oligo_sf"/>
</dbReference>
<dbReference type="FunFam" id="3.30.470.20:FF:000007">
    <property type="entry name" value="Carbamoyl-phosphate synthase large chain"/>
    <property type="match status" value="1"/>
</dbReference>
<dbReference type="FunFam" id="3.30.470.20:FF:000013">
    <property type="entry name" value="Carbamoyl-phosphate synthase large chain"/>
    <property type="match status" value="1"/>
</dbReference>
<dbReference type="GO" id="GO:0004088">
    <property type="term" value="F:carbamoyl-phosphate synthase (glutamine-hydrolyzing) activity"/>
    <property type="evidence" value="ECO:0007669"/>
    <property type="project" value="UniProtKB-UniRule"/>
</dbReference>
<evidence type="ECO:0000256" key="11">
    <source>
        <dbReference type="ARBA" id="ARBA00022840"/>
    </source>
</evidence>
<feature type="binding site" evidence="19">
    <location>
        <position position="176"/>
    </location>
    <ligand>
        <name>ATP</name>
        <dbReference type="ChEBI" id="CHEBI:30616"/>
        <label>1</label>
    </ligand>
</feature>
<dbReference type="GO" id="GO:0006526">
    <property type="term" value="P:L-arginine biosynthetic process"/>
    <property type="evidence" value="ECO:0007669"/>
    <property type="project" value="UniProtKB-UniRule"/>
</dbReference>
<evidence type="ECO:0000256" key="15">
    <source>
        <dbReference type="ARBA" id="ARBA00047359"/>
    </source>
</evidence>